<protein>
    <submittedName>
        <fullName evidence="1">Uncharacterized protein</fullName>
    </submittedName>
</protein>
<accession>A0A2P2J3Q8</accession>
<proteinExistence type="predicted"/>
<dbReference type="EMBL" id="GGEC01007622">
    <property type="protein sequence ID" value="MBW88105.1"/>
    <property type="molecule type" value="Transcribed_RNA"/>
</dbReference>
<evidence type="ECO:0000313" key="1">
    <source>
        <dbReference type="EMBL" id="MBW88105.1"/>
    </source>
</evidence>
<sequence length="124" mass="13322">MTKDTSAKQKKEAELKISVSTFHHALASPRSFRTASLVGSAGIAPLSITVAAPQAFAKRRASLNRFSSLSRSKSEARLLRSPPTKASPAPVVSTGFTFTPATLPLNSCHEILSDVKFLTPYYLC</sequence>
<reference evidence="1" key="1">
    <citation type="submission" date="2018-02" db="EMBL/GenBank/DDBJ databases">
        <title>Rhizophora mucronata_Transcriptome.</title>
        <authorList>
            <person name="Meera S.P."/>
            <person name="Sreeshan A."/>
            <person name="Augustine A."/>
        </authorList>
    </citation>
    <scope>NUCLEOTIDE SEQUENCE</scope>
    <source>
        <tissue evidence="1">Leaf</tissue>
    </source>
</reference>
<dbReference type="AlphaFoldDB" id="A0A2P2J3Q8"/>
<organism evidence="1">
    <name type="scientific">Rhizophora mucronata</name>
    <name type="common">Asiatic mangrove</name>
    <dbReference type="NCBI Taxonomy" id="61149"/>
    <lineage>
        <taxon>Eukaryota</taxon>
        <taxon>Viridiplantae</taxon>
        <taxon>Streptophyta</taxon>
        <taxon>Embryophyta</taxon>
        <taxon>Tracheophyta</taxon>
        <taxon>Spermatophyta</taxon>
        <taxon>Magnoliopsida</taxon>
        <taxon>eudicotyledons</taxon>
        <taxon>Gunneridae</taxon>
        <taxon>Pentapetalae</taxon>
        <taxon>rosids</taxon>
        <taxon>fabids</taxon>
        <taxon>Malpighiales</taxon>
        <taxon>Rhizophoraceae</taxon>
        <taxon>Rhizophora</taxon>
    </lineage>
</organism>
<name>A0A2P2J3Q8_RHIMU</name>